<feature type="binding site" evidence="8">
    <location>
        <position position="98"/>
    </location>
    <ligand>
        <name>Fe cation</name>
        <dbReference type="ChEBI" id="CHEBI:24875"/>
    </ligand>
</feature>
<proteinExistence type="inferred from homology"/>
<dbReference type="GO" id="GO:1900376">
    <property type="term" value="P:regulation of secondary metabolite biosynthetic process"/>
    <property type="evidence" value="ECO:0007669"/>
    <property type="project" value="TreeGrafter"/>
</dbReference>
<dbReference type="InterPro" id="IPR036390">
    <property type="entry name" value="WH_DNA-bd_sf"/>
</dbReference>
<name>A0A967EYY5_9PROT</name>
<keyword evidence="3 7" id="KW-0862">Zinc</keyword>
<accession>A0A967EYY5</accession>
<dbReference type="Gene3D" id="3.30.1490.190">
    <property type="match status" value="1"/>
</dbReference>
<dbReference type="Pfam" id="PF01475">
    <property type="entry name" value="FUR"/>
    <property type="match status" value="1"/>
</dbReference>
<comment type="caution">
    <text evidence="9">The sequence shown here is derived from an EMBL/GenBank/DDBJ whole genome shotgun (WGS) entry which is preliminary data.</text>
</comment>
<feature type="binding site" evidence="7">
    <location>
        <position position="123"/>
    </location>
    <ligand>
        <name>Zn(2+)</name>
        <dbReference type="ChEBI" id="CHEBI:29105"/>
    </ligand>
</feature>
<evidence type="ECO:0000256" key="2">
    <source>
        <dbReference type="ARBA" id="ARBA00022491"/>
    </source>
</evidence>
<dbReference type="GO" id="GO:0008270">
    <property type="term" value="F:zinc ion binding"/>
    <property type="evidence" value="ECO:0007669"/>
    <property type="project" value="TreeGrafter"/>
</dbReference>
<dbReference type="InterPro" id="IPR036388">
    <property type="entry name" value="WH-like_DNA-bd_sf"/>
</dbReference>
<keyword evidence="8" id="KW-0408">Iron</keyword>
<dbReference type="EMBL" id="JAAQPH010000011">
    <property type="protein sequence ID" value="NIA70000.1"/>
    <property type="molecule type" value="Genomic_DNA"/>
</dbReference>
<keyword evidence="6" id="KW-0804">Transcription</keyword>
<evidence type="ECO:0000256" key="4">
    <source>
        <dbReference type="ARBA" id="ARBA00023015"/>
    </source>
</evidence>
<comment type="cofactor">
    <cofactor evidence="8">
        <name>Mn(2+)</name>
        <dbReference type="ChEBI" id="CHEBI:29035"/>
    </cofactor>
    <cofactor evidence="8">
        <name>Fe(2+)</name>
        <dbReference type="ChEBI" id="CHEBI:29033"/>
    </cofactor>
    <text evidence="8">Binds 1 Mn(2+) or Fe(2+) ion per subunit.</text>
</comment>
<keyword evidence="7" id="KW-0479">Metal-binding</keyword>
<keyword evidence="4" id="KW-0805">Transcription regulation</keyword>
<reference evidence="9" key="1">
    <citation type="submission" date="2020-03" db="EMBL/GenBank/DDBJ databases">
        <title>Genome of Pelagibius litoralis DSM 21314T.</title>
        <authorList>
            <person name="Wang G."/>
        </authorList>
    </citation>
    <scope>NUCLEOTIDE SEQUENCE</scope>
    <source>
        <strain evidence="9">DSM 21314</strain>
    </source>
</reference>
<evidence type="ECO:0000256" key="8">
    <source>
        <dbReference type="PIRSR" id="PIRSR602481-2"/>
    </source>
</evidence>
<evidence type="ECO:0000256" key="6">
    <source>
        <dbReference type="ARBA" id="ARBA00023163"/>
    </source>
</evidence>
<evidence type="ECO:0000313" key="9">
    <source>
        <dbReference type="EMBL" id="NIA70000.1"/>
    </source>
</evidence>
<comment type="cofactor">
    <cofactor evidence="7">
        <name>Zn(2+)</name>
        <dbReference type="ChEBI" id="CHEBI:29105"/>
    </cofactor>
    <text evidence="7">Binds 1 zinc ion per subunit.</text>
</comment>
<dbReference type="InterPro" id="IPR002481">
    <property type="entry name" value="FUR"/>
</dbReference>
<dbReference type="InterPro" id="IPR043135">
    <property type="entry name" value="Fur_C"/>
</dbReference>
<protein>
    <submittedName>
        <fullName evidence="9">Transcriptional repressor</fullName>
    </submittedName>
</protein>
<evidence type="ECO:0000256" key="7">
    <source>
        <dbReference type="PIRSR" id="PIRSR602481-1"/>
    </source>
</evidence>
<dbReference type="PANTHER" id="PTHR33202:SF6">
    <property type="entry name" value="ZINC UPTAKE REGULATION PROTEIN"/>
    <property type="match status" value="1"/>
</dbReference>
<dbReference type="Proteomes" id="UP000761264">
    <property type="component" value="Unassembled WGS sequence"/>
</dbReference>
<dbReference type="GO" id="GO:0005829">
    <property type="term" value="C:cytosol"/>
    <property type="evidence" value="ECO:0007669"/>
    <property type="project" value="TreeGrafter"/>
</dbReference>
<organism evidence="9 10">
    <name type="scientific">Pelagibius litoralis</name>
    <dbReference type="NCBI Taxonomy" id="374515"/>
    <lineage>
        <taxon>Bacteria</taxon>
        <taxon>Pseudomonadati</taxon>
        <taxon>Pseudomonadota</taxon>
        <taxon>Alphaproteobacteria</taxon>
        <taxon>Rhodospirillales</taxon>
        <taxon>Rhodovibrionaceae</taxon>
        <taxon>Pelagibius</taxon>
    </lineage>
</organism>
<evidence type="ECO:0000313" key="10">
    <source>
        <dbReference type="Proteomes" id="UP000761264"/>
    </source>
</evidence>
<dbReference type="AlphaFoldDB" id="A0A967EYY5"/>
<gene>
    <name evidence="9" type="ORF">HBA54_15455</name>
</gene>
<evidence type="ECO:0000256" key="1">
    <source>
        <dbReference type="ARBA" id="ARBA00007957"/>
    </source>
</evidence>
<sequence length="129" mass="13977">MSERKLTRNQQLVLDRLAASGSALTAYDLLDQLRGEGLRAPVQVYRALETLGQRGLIHRIESMNAFIACCAHDHQAAAGFAICDDCGEVAEFAFPASEEGLRSEVGKAGFETRHMTVELHGRCAACAGR</sequence>
<feature type="binding site" evidence="7">
    <location>
        <position position="126"/>
    </location>
    <ligand>
        <name>Zn(2+)</name>
        <dbReference type="ChEBI" id="CHEBI:29105"/>
    </ligand>
</feature>
<feature type="binding site" evidence="7">
    <location>
        <position position="83"/>
    </location>
    <ligand>
        <name>Zn(2+)</name>
        <dbReference type="ChEBI" id="CHEBI:29105"/>
    </ligand>
</feature>
<feature type="binding site" evidence="7">
    <location>
        <position position="86"/>
    </location>
    <ligand>
        <name>Zn(2+)</name>
        <dbReference type="ChEBI" id="CHEBI:29105"/>
    </ligand>
</feature>
<evidence type="ECO:0000256" key="3">
    <source>
        <dbReference type="ARBA" id="ARBA00022833"/>
    </source>
</evidence>
<dbReference type="RefSeq" id="WP_167226152.1">
    <property type="nucleotide sequence ID" value="NZ_JAAQPH010000011.1"/>
</dbReference>
<comment type="similarity">
    <text evidence="1">Belongs to the Fur family.</text>
</comment>
<keyword evidence="2" id="KW-0678">Repressor</keyword>
<dbReference type="SUPFAM" id="SSF46785">
    <property type="entry name" value="Winged helix' DNA-binding domain"/>
    <property type="match status" value="1"/>
</dbReference>
<dbReference type="PANTHER" id="PTHR33202">
    <property type="entry name" value="ZINC UPTAKE REGULATION PROTEIN"/>
    <property type="match status" value="1"/>
</dbReference>
<keyword evidence="5" id="KW-0238">DNA-binding</keyword>
<dbReference type="GO" id="GO:0003700">
    <property type="term" value="F:DNA-binding transcription factor activity"/>
    <property type="evidence" value="ECO:0007669"/>
    <property type="project" value="InterPro"/>
</dbReference>
<evidence type="ECO:0000256" key="5">
    <source>
        <dbReference type="ARBA" id="ARBA00023125"/>
    </source>
</evidence>
<dbReference type="GO" id="GO:0000976">
    <property type="term" value="F:transcription cis-regulatory region binding"/>
    <property type="evidence" value="ECO:0007669"/>
    <property type="project" value="TreeGrafter"/>
</dbReference>
<keyword evidence="10" id="KW-1185">Reference proteome</keyword>
<dbReference type="GO" id="GO:0045892">
    <property type="term" value="P:negative regulation of DNA-templated transcription"/>
    <property type="evidence" value="ECO:0007669"/>
    <property type="project" value="TreeGrafter"/>
</dbReference>
<dbReference type="Gene3D" id="1.10.10.10">
    <property type="entry name" value="Winged helix-like DNA-binding domain superfamily/Winged helix DNA-binding domain"/>
    <property type="match status" value="1"/>
</dbReference>